<protein>
    <submittedName>
        <fullName evidence="1">Uncharacterized protein</fullName>
    </submittedName>
</protein>
<proteinExistence type="predicted"/>
<evidence type="ECO:0000313" key="1">
    <source>
        <dbReference type="EMBL" id="PKI48307.1"/>
    </source>
</evidence>
<dbReference type="AlphaFoldDB" id="A0A2I0IWC6"/>
<evidence type="ECO:0000313" key="2">
    <source>
        <dbReference type="Proteomes" id="UP000233551"/>
    </source>
</evidence>
<reference evidence="1 2" key="1">
    <citation type="submission" date="2017-11" db="EMBL/GenBank/DDBJ databases">
        <title>De-novo sequencing of pomegranate (Punica granatum L.) genome.</title>
        <authorList>
            <person name="Akparov Z."/>
            <person name="Amiraslanov A."/>
            <person name="Hajiyeva S."/>
            <person name="Abbasov M."/>
            <person name="Kaur K."/>
            <person name="Hamwieh A."/>
            <person name="Solovyev V."/>
            <person name="Salamov A."/>
            <person name="Braich B."/>
            <person name="Kosarev P."/>
            <person name="Mahmoud A."/>
            <person name="Hajiyev E."/>
            <person name="Babayeva S."/>
            <person name="Izzatullayeva V."/>
            <person name="Mammadov A."/>
            <person name="Mammadov A."/>
            <person name="Sharifova S."/>
            <person name="Ojaghi J."/>
            <person name="Eynullazada K."/>
            <person name="Bayramov B."/>
            <person name="Abdulazimova A."/>
            <person name="Shahmuradov I."/>
        </authorList>
    </citation>
    <scope>NUCLEOTIDE SEQUENCE [LARGE SCALE GENOMIC DNA]</scope>
    <source>
        <strain evidence="2">cv. AG2017</strain>
        <tissue evidence="1">Leaf</tissue>
    </source>
</reference>
<keyword evidence="2" id="KW-1185">Reference proteome</keyword>
<name>A0A2I0IWC6_PUNGR</name>
<organism evidence="1 2">
    <name type="scientific">Punica granatum</name>
    <name type="common">Pomegranate</name>
    <dbReference type="NCBI Taxonomy" id="22663"/>
    <lineage>
        <taxon>Eukaryota</taxon>
        <taxon>Viridiplantae</taxon>
        <taxon>Streptophyta</taxon>
        <taxon>Embryophyta</taxon>
        <taxon>Tracheophyta</taxon>
        <taxon>Spermatophyta</taxon>
        <taxon>Magnoliopsida</taxon>
        <taxon>eudicotyledons</taxon>
        <taxon>Gunneridae</taxon>
        <taxon>Pentapetalae</taxon>
        <taxon>rosids</taxon>
        <taxon>malvids</taxon>
        <taxon>Myrtales</taxon>
        <taxon>Lythraceae</taxon>
        <taxon>Punica</taxon>
    </lineage>
</organism>
<dbReference type="Proteomes" id="UP000233551">
    <property type="component" value="Unassembled WGS sequence"/>
</dbReference>
<accession>A0A2I0IWC6</accession>
<comment type="caution">
    <text evidence="1">The sequence shown here is derived from an EMBL/GenBank/DDBJ whole genome shotgun (WGS) entry which is preliminary data.</text>
</comment>
<sequence length="50" mass="5460">MGPCGAGNVKTRVYGPVRCRKSKDTGLWARALPEKKSKDTSLWARAVQGK</sequence>
<gene>
    <name evidence="1" type="ORF">CRG98_031301</name>
</gene>
<dbReference type="EMBL" id="PGOL01002408">
    <property type="protein sequence ID" value="PKI48307.1"/>
    <property type="molecule type" value="Genomic_DNA"/>
</dbReference>